<dbReference type="EMBL" id="CP123385">
    <property type="protein sequence ID" value="XCC95364.1"/>
    <property type="molecule type" value="Genomic_DNA"/>
</dbReference>
<dbReference type="RefSeq" id="WP_353474205.1">
    <property type="nucleotide sequence ID" value="NZ_CP123385.1"/>
</dbReference>
<dbReference type="Gene3D" id="2.30.110.10">
    <property type="entry name" value="Electron Transport, Fmn-binding Protein, Chain A"/>
    <property type="match status" value="1"/>
</dbReference>
<evidence type="ECO:0000313" key="1">
    <source>
        <dbReference type="EMBL" id="XCC95364.1"/>
    </source>
</evidence>
<protein>
    <submittedName>
        <fullName evidence="1">Pyridoxamine 5'-phosphate oxidase family protein</fullName>
    </submittedName>
</protein>
<dbReference type="Pfam" id="PF12900">
    <property type="entry name" value="Pyridox_ox_2"/>
    <property type="match status" value="1"/>
</dbReference>
<dbReference type="SUPFAM" id="SSF50475">
    <property type="entry name" value="FMN-binding split barrel"/>
    <property type="match status" value="1"/>
</dbReference>
<dbReference type="PANTHER" id="PTHR34071">
    <property type="entry name" value="5-NITROIMIDAZOLE ANTIBIOTICS RESISTANCE PROTEIN, NIMA-FAMILY-RELATED PROTEIN-RELATED"/>
    <property type="match status" value="1"/>
</dbReference>
<dbReference type="InterPro" id="IPR024747">
    <property type="entry name" value="Pyridox_Oxase-rel"/>
</dbReference>
<reference evidence="1" key="1">
    <citation type="submission" date="2023-02" db="EMBL/GenBank/DDBJ databases">
        <title>Description and genomic characterization of Salipiger bruguierae sp. nov., isolated from the sediment of mangrove plant Bruguiera sexangula.</title>
        <authorList>
            <person name="Long M."/>
        </authorList>
    </citation>
    <scope>NUCLEOTIDE SEQUENCE</scope>
    <source>
        <strain evidence="1">H15</strain>
    </source>
</reference>
<gene>
    <name evidence="1" type="ORF">PVT71_19950</name>
</gene>
<dbReference type="InterPro" id="IPR012349">
    <property type="entry name" value="Split_barrel_FMN-bd"/>
</dbReference>
<proteinExistence type="predicted"/>
<accession>A0AAU8AKT2</accession>
<organism evidence="1">
    <name type="scientific">Alloyangia sp. H15</name>
    <dbReference type="NCBI Taxonomy" id="3029062"/>
    <lineage>
        <taxon>Bacteria</taxon>
        <taxon>Pseudomonadati</taxon>
        <taxon>Pseudomonadota</taxon>
        <taxon>Alphaproteobacteria</taxon>
        <taxon>Rhodobacterales</taxon>
        <taxon>Roseobacteraceae</taxon>
        <taxon>Alloyangia</taxon>
    </lineage>
</organism>
<dbReference type="PANTHER" id="PTHR34071:SF2">
    <property type="entry name" value="FLAVIN-NUCLEOTIDE-BINDING PROTEIN"/>
    <property type="match status" value="1"/>
</dbReference>
<name>A0AAU8AKT2_9RHOB</name>
<dbReference type="AlphaFoldDB" id="A0AAU8AKT2"/>
<sequence length="240" mass="27044">MSTENAPQGEAFERTERTTLTRRAHRGIYDKDFIYDVLDGTFMCNVAYLHNGSPMVLPTGYGRMGDYIYIHGSNKSTMLSSALSGQEVCVLVTLVDGIVLARALYNHSVNYRTVVLYGVPEEVTDLEEKRASFKAYADQIVKGRYEDARPPNDKELATTTVMRIPLTEAVAKMRAGPAMDFDKDLDRDCWAGELFVKQVFSEAVRDPRGDQTAQMPDYVKNYEVLPSKERQETENTSDNV</sequence>